<dbReference type="EMBL" id="LGTZ01001642">
    <property type="protein sequence ID" value="OJD20919.1"/>
    <property type="molecule type" value="Genomic_DNA"/>
</dbReference>
<dbReference type="Proteomes" id="UP000242791">
    <property type="component" value="Unassembled WGS sequence"/>
</dbReference>
<organism evidence="9 10">
    <name type="scientific">Blastomyces percursus</name>
    <dbReference type="NCBI Taxonomy" id="1658174"/>
    <lineage>
        <taxon>Eukaryota</taxon>
        <taxon>Fungi</taxon>
        <taxon>Dikarya</taxon>
        <taxon>Ascomycota</taxon>
        <taxon>Pezizomycotina</taxon>
        <taxon>Eurotiomycetes</taxon>
        <taxon>Eurotiomycetidae</taxon>
        <taxon>Onygenales</taxon>
        <taxon>Ajellomycetaceae</taxon>
        <taxon>Blastomyces</taxon>
    </lineage>
</organism>
<dbReference type="EC" id="2.7.11.1" evidence="1"/>
<evidence type="ECO:0000256" key="4">
    <source>
        <dbReference type="ARBA" id="ARBA00022741"/>
    </source>
</evidence>
<keyword evidence="5" id="KW-0418">Kinase</keyword>
<dbReference type="GO" id="GO:0000245">
    <property type="term" value="P:spliceosomal complex assembly"/>
    <property type="evidence" value="ECO:0007669"/>
    <property type="project" value="TreeGrafter"/>
</dbReference>
<name>A0A1J9QXJ8_9EURO</name>
<dbReference type="OrthoDB" id="5287717at2759"/>
<dbReference type="GO" id="GO:0005524">
    <property type="term" value="F:ATP binding"/>
    <property type="evidence" value="ECO:0007669"/>
    <property type="project" value="UniProtKB-KW"/>
</dbReference>
<reference evidence="9 10" key="1">
    <citation type="submission" date="2015-08" db="EMBL/GenBank/DDBJ databases">
        <title>Emmonsia species relationships and genome sequence.</title>
        <authorList>
            <person name="Cuomo C.A."/>
            <person name="Schwartz I.S."/>
            <person name="Kenyon C."/>
            <person name="De Hoog G.S."/>
            <person name="Govender N.P."/>
            <person name="Botha A."/>
            <person name="Moreno L."/>
            <person name="De Vries M."/>
            <person name="Munoz J.F."/>
            <person name="Stielow J.B."/>
        </authorList>
    </citation>
    <scope>NUCLEOTIDE SEQUENCE [LARGE SCALE GENOMIC DNA]</scope>
    <source>
        <strain evidence="9 10">EI222</strain>
    </source>
</reference>
<dbReference type="AlphaFoldDB" id="A0A1J9QXJ8"/>
<evidence type="ECO:0000313" key="10">
    <source>
        <dbReference type="Proteomes" id="UP000242791"/>
    </source>
</evidence>
<keyword evidence="10" id="KW-1185">Reference proteome</keyword>
<proteinExistence type="predicted"/>
<keyword evidence="3" id="KW-0808">Transferase</keyword>
<sequence>MPTTSTYPGKDQPALHHISTVDAESLHRYQLDGYHPVILGGYLRKGRYKVLHKLGWGVFSTVWAARDQRLQEAYLQMEKPQNPAGKKEKPPQVLVLFGGGEVVVPLRIVGLAREPLYESSVDREFVQPVRGREGNRKASVSVPDAWAGLLSRV</sequence>
<dbReference type="GO" id="GO:0004674">
    <property type="term" value="F:protein serine/threonine kinase activity"/>
    <property type="evidence" value="ECO:0007669"/>
    <property type="project" value="UniProtKB-KW"/>
</dbReference>
<evidence type="ECO:0000256" key="5">
    <source>
        <dbReference type="ARBA" id="ARBA00022777"/>
    </source>
</evidence>
<dbReference type="VEuPathDB" id="FungiDB:ACJ73_07745"/>
<dbReference type="PANTHER" id="PTHR47634:SF9">
    <property type="entry name" value="PROTEIN KINASE DOMAIN-CONTAINING PROTEIN-RELATED"/>
    <property type="match status" value="1"/>
</dbReference>
<keyword evidence="2" id="KW-0723">Serine/threonine-protein kinase</keyword>
<dbReference type="Gene3D" id="3.30.200.20">
    <property type="entry name" value="Phosphorylase Kinase, domain 1"/>
    <property type="match status" value="1"/>
</dbReference>
<dbReference type="STRING" id="1658174.A0A1J9QXJ8"/>
<dbReference type="GO" id="GO:0050684">
    <property type="term" value="P:regulation of mRNA processing"/>
    <property type="evidence" value="ECO:0007669"/>
    <property type="project" value="TreeGrafter"/>
</dbReference>
<dbReference type="PANTHER" id="PTHR47634">
    <property type="entry name" value="PROTEIN KINASE DOMAIN-CONTAINING PROTEIN-RELATED"/>
    <property type="match status" value="1"/>
</dbReference>
<evidence type="ECO:0000256" key="6">
    <source>
        <dbReference type="ARBA" id="ARBA00022840"/>
    </source>
</evidence>
<comment type="catalytic activity">
    <reaction evidence="8">
        <text>L-seryl-[protein] + ATP = O-phospho-L-seryl-[protein] + ADP + H(+)</text>
        <dbReference type="Rhea" id="RHEA:17989"/>
        <dbReference type="Rhea" id="RHEA-COMP:9863"/>
        <dbReference type="Rhea" id="RHEA-COMP:11604"/>
        <dbReference type="ChEBI" id="CHEBI:15378"/>
        <dbReference type="ChEBI" id="CHEBI:29999"/>
        <dbReference type="ChEBI" id="CHEBI:30616"/>
        <dbReference type="ChEBI" id="CHEBI:83421"/>
        <dbReference type="ChEBI" id="CHEBI:456216"/>
        <dbReference type="EC" id="2.7.11.1"/>
    </reaction>
</comment>
<evidence type="ECO:0000313" key="9">
    <source>
        <dbReference type="EMBL" id="OJD20919.1"/>
    </source>
</evidence>
<comment type="caution">
    <text evidence="9">The sequence shown here is derived from an EMBL/GenBank/DDBJ whole genome shotgun (WGS) entry which is preliminary data.</text>
</comment>
<evidence type="ECO:0000256" key="1">
    <source>
        <dbReference type="ARBA" id="ARBA00012513"/>
    </source>
</evidence>
<accession>A0A1J9QXJ8</accession>
<comment type="catalytic activity">
    <reaction evidence="7">
        <text>L-threonyl-[protein] + ATP = O-phospho-L-threonyl-[protein] + ADP + H(+)</text>
        <dbReference type="Rhea" id="RHEA:46608"/>
        <dbReference type="Rhea" id="RHEA-COMP:11060"/>
        <dbReference type="Rhea" id="RHEA-COMP:11605"/>
        <dbReference type="ChEBI" id="CHEBI:15378"/>
        <dbReference type="ChEBI" id="CHEBI:30013"/>
        <dbReference type="ChEBI" id="CHEBI:30616"/>
        <dbReference type="ChEBI" id="CHEBI:61977"/>
        <dbReference type="ChEBI" id="CHEBI:456216"/>
        <dbReference type="EC" id="2.7.11.1"/>
    </reaction>
</comment>
<keyword evidence="4" id="KW-0547">Nucleotide-binding</keyword>
<evidence type="ECO:0000256" key="3">
    <source>
        <dbReference type="ARBA" id="ARBA00022679"/>
    </source>
</evidence>
<keyword evidence="6" id="KW-0067">ATP-binding</keyword>
<evidence type="ECO:0000256" key="2">
    <source>
        <dbReference type="ARBA" id="ARBA00022527"/>
    </source>
</evidence>
<gene>
    <name evidence="9" type="ORF">ACJ73_07745</name>
</gene>
<protein>
    <recommendedName>
        <fullName evidence="1">non-specific serine/threonine protein kinase</fullName>
        <ecNumber evidence="1">2.7.11.1</ecNumber>
    </recommendedName>
</protein>
<evidence type="ECO:0000256" key="7">
    <source>
        <dbReference type="ARBA" id="ARBA00047899"/>
    </source>
</evidence>
<dbReference type="InterPro" id="IPR051334">
    <property type="entry name" value="SRPK"/>
</dbReference>
<evidence type="ECO:0000256" key="8">
    <source>
        <dbReference type="ARBA" id="ARBA00048679"/>
    </source>
</evidence>